<gene>
    <name evidence="1" type="ORF">CHC_T00006722001</name>
</gene>
<evidence type="ECO:0000313" key="1">
    <source>
        <dbReference type="EMBL" id="CDF39010.1"/>
    </source>
</evidence>
<dbReference type="GeneID" id="17326628"/>
<dbReference type="AlphaFoldDB" id="R7QNS2"/>
<keyword evidence="2" id="KW-1185">Reference proteome</keyword>
<dbReference type="Proteomes" id="UP000012073">
    <property type="component" value="Unassembled WGS sequence"/>
</dbReference>
<sequence length="78" mass="9125">MKQKTRPRKQIPILCFNVRYLRQIRQSENDCCVPVGAKAILFQTKTLRAQQWSRRCVEVVCLWHADTSERDSIQHGPG</sequence>
<reference evidence="2" key="1">
    <citation type="journal article" date="2013" name="Proc. Natl. Acad. Sci. U.S.A.">
        <title>Genome structure and metabolic features in the red seaweed Chondrus crispus shed light on evolution of the Archaeplastida.</title>
        <authorList>
            <person name="Collen J."/>
            <person name="Porcel B."/>
            <person name="Carre W."/>
            <person name="Ball S.G."/>
            <person name="Chaparro C."/>
            <person name="Tonon T."/>
            <person name="Barbeyron T."/>
            <person name="Michel G."/>
            <person name="Noel B."/>
            <person name="Valentin K."/>
            <person name="Elias M."/>
            <person name="Artiguenave F."/>
            <person name="Arun A."/>
            <person name="Aury J.M."/>
            <person name="Barbosa-Neto J.F."/>
            <person name="Bothwell J.H."/>
            <person name="Bouget F.Y."/>
            <person name="Brillet L."/>
            <person name="Cabello-Hurtado F."/>
            <person name="Capella-Gutierrez S."/>
            <person name="Charrier B."/>
            <person name="Cladiere L."/>
            <person name="Cock J.M."/>
            <person name="Coelho S.M."/>
            <person name="Colleoni C."/>
            <person name="Czjzek M."/>
            <person name="Da Silva C."/>
            <person name="Delage L."/>
            <person name="Denoeud F."/>
            <person name="Deschamps P."/>
            <person name="Dittami S.M."/>
            <person name="Gabaldon T."/>
            <person name="Gachon C.M."/>
            <person name="Groisillier A."/>
            <person name="Herve C."/>
            <person name="Jabbari K."/>
            <person name="Katinka M."/>
            <person name="Kloareg B."/>
            <person name="Kowalczyk N."/>
            <person name="Labadie K."/>
            <person name="Leblanc C."/>
            <person name="Lopez P.J."/>
            <person name="McLachlan D.H."/>
            <person name="Meslet-Cladiere L."/>
            <person name="Moustafa A."/>
            <person name="Nehr Z."/>
            <person name="Nyvall Collen P."/>
            <person name="Panaud O."/>
            <person name="Partensky F."/>
            <person name="Poulain J."/>
            <person name="Rensing S.A."/>
            <person name="Rousvoal S."/>
            <person name="Samson G."/>
            <person name="Symeonidi A."/>
            <person name="Weissenbach J."/>
            <person name="Zambounis A."/>
            <person name="Wincker P."/>
            <person name="Boyen C."/>
        </authorList>
    </citation>
    <scope>NUCLEOTIDE SEQUENCE [LARGE SCALE GENOMIC DNA]</scope>
    <source>
        <strain evidence="2">cv. Stackhouse</strain>
    </source>
</reference>
<proteinExistence type="predicted"/>
<accession>R7QNS2</accession>
<protein>
    <submittedName>
        <fullName evidence="1">Uncharacterized protein</fullName>
    </submittedName>
</protein>
<dbReference type="RefSeq" id="XP_005718915.1">
    <property type="nucleotide sequence ID" value="XM_005718858.1"/>
</dbReference>
<name>R7QNS2_CHOCR</name>
<dbReference type="EMBL" id="HG001983">
    <property type="protein sequence ID" value="CDF39010.1"/>
    <property type="molecule type" value="Genomic_DNA"/>
</dbReference>
<evidence type="ECO:0000313" key="2">
    <source>
        <dbReference type="Proteomes" id="UP000012073"/>
    </source>
</evidence>
<organism evidence="1 2">
    <name type="scientific">Chondrus crispus</name>
    <name type="common">Carrageen Irish moss</name>
    <name type="synonym">Polymorpha crispa</name>
    <dbReference type="NCBI Taxonomy" id="2769"/>
    <lineage>
        <taxon>Eukaryota</taxon>
        <taxon>Rhodophyta</taxon>
        <taxon>Florideophyceae</taxon>
        <taxon>Rhodymeniophycidae</taxon>
        <taxon>Gigartinales</taxon>
        <taxon>Gigartinaceae</taxon>
        <taxon>Chondrus</taxon>
    </lineage>
</organism>
<dbReference type="KEGG" id="ccp:CHC_T00006722001"/>
<dbReference type="Gramene" id="CDF39010">
    <property type="protein sequence ID" value="CDF39010"/>
    <property type="gene ID" value="CHC_T00006722001"/>
</dbReference>